<dbReference type="InterPro" id="IPR029069">
    <property type="entry name" value="HotDog_dom_sf"/>
</dbReference>
<reference evidence="5" key="1">
    <citation type="submission" date="2022-05" db="EMBL/GenBank/DDBJ databases">
        <title>Complete genome sequence of toluene-degrading Gulosibacter sediminis strain ACHW.36C.</title>
        <authorList>
            <person name="Wai A.C."/>
            <person name="Lai G.K."/>
            <person name="Griffin S.D."/>
            <person name="Leung F.C."/>
        </authorList>
    </citation>
    <scope>NUCLEOTIDE SEQUENCE [LARGE SCALE GENOMIC DNA]</scope>
    <source>
        <strain evidence="5">ACHW.36C</strain>
    </source>
</reference>
<dbReference type="EMBL" id="CP097160">
    <property type="protein sequence ID" value="UQN16068.1"/>
    <property type="molecule type" value="Genomic_DNA"/>
</dbReference>
<proteinExistence type="inferred from homology"/>
<evidence type="ECO:0000256" key="1">
    <source>
        <dbReference type="ARBA" id="ARBA00006538"/>
    </source>
</evidence>
<evidence type="ECO:0000313" key="5">
    <source>
        <dbReference type="EMBL" id="UQN16068.1"/>
    </source>
</evidence>
<dbReference type="InterPro" id="IPR049449">
    <property type="entry name" value="TesB_ACOT8-like_N"/>
</dbReference>
<dbReference type="Pfam" id="PF13622">
    <property type="entry name" value="4HBT_3"/>
    <property type="match status" value="1"/>
</dbReference>
<dbReference type="PANTHER" id="PTHR11066">
    <property type="entry name" value="ACYL-COA THIOESTERASE"/>
    <property type="match status" value="1"/>
</dbReference>
<evidence type="ECO:0000259" key="4">
    <source>
        <dbReference type="Pfam" id="PF13622"/>
    </source>
</evidence>
<gene>
    <name evidence="5" type="ORF">M3M28_02935</name>
</gene>
<comment type="similarity">
    <text evidence="1">Belongs to the C/M/P thioester hydrolase family.</text>
</comment>
<feature type="domain" description="Acyl-CoA thioesterase 2 C-terminal" evidence="3">
    <location>
        <begin position="164"/>
        <end position="280"/>
    </location>
</feature>
<dbReference type="CDD" id="cd03444">
    <property type="entry name" value="Thioesterase_II_repeat1"/>
    <property type="match status" value="1"/>
</dbReference>
<dbReference type="Gene3D" id="2.40.160.210">
    <property type="entry name" value="Acyl-CoA thioesterase, double hotdog domain"/>
    <property type="match status" value="1"/>
</dbReference>
<accession>A0ABY4N037</accession>
<evidence type="ECO:0000259" key="3">
    <source>
        <dbReference type="Pfam" id="PF02551"/>
    </source>
</evidence>
<dbReference type="CDD" id="cd03445">
    <property type="entry name" value="Thioesterase_II_repeat2"/>
    <property type="match status" value="1"/>
</dbReference>
<organism evidence="5">
    <name type="scientific">Gulosibacter sediminis</name>
    <dbReference type="NCBI Taxonomy" id="1729695"/>
    <lineage>
        <taxon>Bacteria</taxon>
        <taxon>Bacillati</taxon>
        <taxon>Actinomycetota</taxon>
        <taxon>Actinomycetes</taxon>
        <taxon>Micrococcales</taxon>
        <taxon>Microbacteriaceae</taxon>
        <taxon>Gulosibacter</taxon>
    </lineage>
</organism>
<dbReference type="InterPro" id="IPR003703">
    <property type="entry name" value="Acyl_CoA_thio"/>
</dbReference>
<dbReference type="SUPFAM" id="SSF54637">
    <property type="entry name" value="Thioesterase/thiol ester dehydrase-isomerase"/>
    <property type="match status" value="2"/>
</dbReference>
<sequence length="289" mass="32279">MPPLESFLGTLALSETGARTSRDIFTGQSQWMPHGRIFGGQVAAQSLVAATRTVADDRHIHSMRGNFLRPGNVHEPITFSVERSHDGNSFSTRLVQAFQYGEPIWSMIASFQVDSEGLDHYAEMPHGIPGPEQLPSAAAQVAVAGEALANYWINRRPFELRYADEPIFLQPASGRVAEQAVWIRAVDQLPDDEVVHRASLAYASDYLMLDPVLRRHGLAWTEPRLRVASLDHSVWWHRFARADEWLLLVLHSTNAHGGRALTHGEFYTREGLLVASVSQEAMIRLKPEA</sequence>
<dbReference type="Pfam" id="PF02551">
    <property type="entry name" value="Acyl_CoA_thio"/>
    <property type="match status" value="1"/>
</dbReference>
<dbReference type="InterPro" id="IPR042171">
    <property type="entry name" value="Acyl-CoA_hotdog"/>
</dbReference>
<feature type="domain" description="Acyl-CoA thioesterase-like N-terminal HotDog" evidence="4">
    <location>
        <begin position="30"/>
        <end position="112"/>
    </location>
</feature>
<evidence type="ECO:0000256" key="2">
    <source>
        <dbReference type="ARBA" id="ARBA00022801"/>
    </source>
</evidence>
<dbReference type="InterPro" id="IPR025652">
    <property type="entry name" value="TesB_C"/>
</dbReference>
<name>A0ABY4N037_9MICO</name>
<protein>
    <submittedName>
        <fullName evidence="5">Acyl-CoA thioesterase II</fullName>
    </submittedName>
</protein>
<keyword evidence="2" id="KW-0378">Hydrolase</keyword>
<dbReference type="PANTHER" id="PTHR11066:SF34">
    <property type="entry name" value="ACYL-COENZYME A THIOESTERASE 8"/>
    <property type="match status" value="1"/>
</dbReference>